<proteinExistence type="predicted"/>
<comment type="caution">
    <text evidence="3">The sequence shown here is derived from an EMBL/GenBank/DDBJ whole genome shotgun (WGS) entry which is preliminary data.</text>
</comment>
<gene>
    <name evidence="3" type="ORF">K450DRAFT_246761</name>
</gene>
<dbReference type="InterPro" id="IPR001849">
    <property type="entry name" value="PH_domain"/>
</dbReference>
<dbReference type="Proteomes" id="UP001206595">
    <property type="component" value="Unassembled WGS sequence"/>
</dbReference>
<dbReference type="PROSITE" id="PS50003">
    <property type="entry name" value="PH_DOMAIN"/>
    <property type="match status" value="1"/>
</dbReference>
<evidence type="ECO:0000259" key="2">
    <source>
        <dbReference type="PROSITE" id="PS50003"/>
    </source>
</evidence>
<evidence type="ECO:0000313" key="4">
    <source>
        <dbReference type="Proteomes" id="UP001206595"/>
    </source>
</evidence>
<feature type="coiled-coil region" evidence="1">
    <location>
        <begin position="79"/>
        <end position="142"/>
    </location>
</feature>
<reference evidence="3" key="1">
    <citation type="submission" date="2021-06" db="EMBL/GenBank/DDBJ databases">
        <authorList>
            <consortium name="DOE Joint Genome Institute"/>
            <person name="Mondo S.J."/>
            <person name="Amses K.R."/>
            <person name="Simmons D.R."/>
            <person name="Longcore J.E."/>
            <person name="Seto K."/>
            <person name="Alves G.H."/>
            <person name="Bonds A.E."/>
            <person name="Quandt C.A."/>
            <person name="Davis W.J."/>
            <person name="Chang Y."/>
            <person name="Letcher P.M."/>
            <person name="Powell M.J."/>
            <person name="Kuo A."/>
            <person name="Labutti K."/>
            <person name="Pangilinan J."/>
            <person name="Andreopoulos W."/>
            <person name="Tritt A."/>
            <person name="Riley R."/>
            <person name="Hundley H."/>
            <person name="Johnson J."/>
            <person name="Lipzen A."/>
            <person name="Barry K."/>
            <person name="Berbee M.L."/>
            <person name="Buchler N.E."/>
            <person name="Grigoriev I.V."/>
            <person name="Spatafora J.W."/>
            <person name="Stajich J.E."/>
            <person name="James T.Y."/>
        </authorList>
    </citation>
    <scope>NUCLEOTIDE SEQUENCE</scope>
    <source>
        <strain evidence="3">AG</strain>
    </source>
</reference>
<reference evidence="3" key="2">
    <citation type="journal article" date="2022" name="Proc. Natl. Acad. Sci. U.S.A.">
        <title>Diploid-dominant life cycles characterize the early evolution of Fungi.</title>
        <authorList>
            <person name="Amses K.R."/>
            <person name="Simmons D.R."/>
            <person name="Longcore J.E."/>
            <person name="Mondo S.J."/>
            <person name="Seto K."/>
            <person name="Jeronimo G.H."/>
            <person name="Bonds A.E."/>
            <person name="Quandt C.A."/>
            <person name="Davis W.J."/>
            <person name="Chang Y."/>
            <person name="Federici B.A."/>
            <person name="Kuo A."/>
            <person name="LaButti K."/>
            <person name="Pangilinan J."/>
            <person name="Andreopoulos W."/>
            <person name="Tritt A."/>
            <person name="Riley R."/>
            <person name="Hundley H."/>
            <person name="Johnson J."/>
            <person name="Lipzen A."/>
            <person name="Barry K."/>
            <person name="Lang B.F."/>
            <person name="Cuomo C.A."/>
            <person name="Buchler N.E."/>
            <person name="Grigoriev I.V."/>
            <person name="Spatafora J.W."/>
            <person name="Stajich J.E."/>
            <person name="James T.Y."/>
        </authorList>
    </citation>
    <scope>NUCLEOTIDE SEQUENCE</scope>
    <source>
        <strain evidence="3">AG</strain>
    </source>
</reference>
<evidence type="ECO:0000256" key="1">
    <source>
        <dbReference type="SAM" id="Coils"/>
    </source>
</evidence>
<accession>A0AAD5HBW1</accession>
<keyword evidence="1" id="KW-0175">Coiled coil</keyword>
<protein>
    <recommendedName>
        <fullName evidence="2">PH domain-containing protein</fullName>
    </recommendedName>
</protein>
<organism evidence="3 4">
    <name type="scientific">Umbelopsis ramanniana AG</name>
    <dbReference type="NCBI Taxonomy" id="1314678"/>
    <lineage>
        <taxon>Eukaryota</taxon>
        <taxon>Fungi</taxon>
        <taxon>Fungi incertae sedis</taxon>
        <taxon>Mucoromycota</taxon>
        <taxon>Mucoromycotina</taxon>
        <taxon>Umbelopsidomycetes</taxon>
        <taxon>Umbelopsidales</taxon>
        <taxon>Umbelopsidaceae</taxon>
        <taxon>Umbelopsis</taxon>
    </lineage>
</organism>
<sequence>MEQFVSHHQTFDMSEVVEVEPRSQQYHQNIKYEFRMLIKRDDISFATEDPQDRKDWVVALTAIMGKVSLASQSELKNRVSNAENMTRGLQNVASELELECVELQRQLEEQTEEYMVKERKLREQWNAKEKAMKRELEDSQRSSQTRTELLERELGIWKGKCSEFEKRNEMILMKRNSEDHYRLEQAEEDARKWKTKATDLEATNELLLRQYHRAESLVAQSKVEGLRMDGKLSLEQAAIKDAVSEMRLDLSKLSQQMQSSSTESRRVVEIQDDILRLSDAMADAKKGYEVIHQNVAKLVQLDEGDEFHNIKPEAKILEDIQKQITELKGELIGSSSEEDKVDSAIDVSASGLSISSKFDALMALVETLHNKKVDMDNSKSEEMSKVLETIQTAATQEATLVEEMQKASEKAFQEISEKYESLSEVMQQMQANSARAMSHMESTLKDARDNHTAIKPDDLEKIYRKVRDSQAQISDVLATELQKLGEHESRRADEQEKSLSVLSQLFQHVANQIDNSAIPDLPDYMRQMDEMLDRLSETELRLTELSQVGALQNGPMSPRDKSGPMISSTPVNGGNSAEIVQLLQNTRSFMERTLRVLDKFGGSAHGFEQIIKNAVKQAMPATENYNISKKSNDMSPILDEKLKRYEDNARGYMDKSMEGMRNHLEDYTGVMYKMIEDLILRAMEHLESSREKENYSGYTPKESKSVNTDQLNSLIEMQSKLSANKQVLEADIKRLLTEKDGLSKEIRQLQAEVKELQEHLMEGKAEFIGLQRSSDHINQTLQRLQNMAPLIKQMERLQMMSETAPRS</sequence>
<dbReference type="RefSeq" id="XP_051443436.1">
    <property type="nucleotide sequence ID" value="XM_051589964.1"/>
</dbReference>
<dbReference type="AlphaFoldDB" id="A0AAD5HBW1"/>
<feature type="domain" description="PH" evidence="2">
    <location>
        <begin position="1"/>
        <end position="65"/>
    </location>
</feature>
<name>A0AAD5HBW1_UMBRA</name>
<dbReference type="EMBL" id="MU620929">
    <property type="protein sequence ID" value="KAI8578432.1"/>
    <property type="molecule type" value="Genomic_DNA"/>
</dbReference>
<evidence type="ECO:0000313" key="3">
    <source>
        <dbReference type="EMBL" id="KAI8578432.1"/>
    </source>
</evidence>
<dbReference type="GeneID" id="75915309"/>
<keyword evidence="4" id="KW-1185">Reference proteome</keyword>
<feature type="coiled-coil region" evidence="1">
    <location>
        <begin position="718"/>
        <end position="766"/>
    </location>
</feature>